<keyword evidence="3" id="KW-1185">Reference proteome</keyword>
<dbReference type="Pfam" id="PF26146">
    <property type="entry name" value="PI-PLC_X"/>
    <property type="match status" value="1"/>
</dbReference>
<dbReference type="Proteomes" id="UP001219933">
    <property type="component" value="Chromosome 1"/>
</dbReference>
<dbReference type="AlphaFoldDB" id="A0AAF0J523"/>
<dbReference type="GO" id="GO:0008081">
    <property type="term" value="F:phosphoric diester hydrolase activity"/>
    <property type="evidence" value="ECO:0007669"/>
    <property type="project" value="InterPro"/>
</dbReference>
<evidence type="ECO:0000313" key="2">
    <source>
        <dbReference type="EMBL" id="WFD33615.1"/>
    </source>
</evidence>
<feature type="chain" id="PRO_5042159049" description="PLC-like phosphodiesterase" evidence="1">
    <location>
        <begin position="19"/>
        <end position="353"/>
    </location>
</feature>
<dbReference type="GO" id="GO:0006629">
    <property type="term" value="P:lipid metabolic process"/>
    <property type="evidence" value="ECO:0007669"/>
    <property type="project" value="InterPro"/>
</dbReference>
<accession>A0AAF0J523</accession>
<dbReference type="InterPro" id="IPR051057">
    <property type="entry name" value="PI-PLC_domain"/>
</dbReference>
<feature type="signal peptide" evidence="1">
    <location>
        <begin position="1"/>
        <end position="18"/>
    </location>
</feature>
<protein>
    <recommendedName>
        <fullName evidence="4">PLC-like phosphodiesterase</fullName>
    </recommendedName>
</protein>
<evidence type="ECO:0008006" key="4">
    <source>
        <dbReference type="Google" id="ProtNLM"/>
    </source>
</evidence>
<gene>
    <name evidence="2" type="ORF">MCUN1_000428</name>
</gene>
<organism evidence="2 3">
    <name type="scientific">Malassezia cuniculi</name>
    <dbReference type="NCBI Taxonomy" id="948313"/>
    <lineage>
        <taxon>Eukaryota</taxon>
        <taxon>Fungi</taxon>
        <taxon>Dikarya</taxon>
        <taxon>Basidiomycota</taxon>
        <taxon>Ustilaginomycotina</taxon>
        <taxon>Malasseziomycetes</taxon>
        <taxon>Malasseziales</taxon>
        <taxon>Malasseziaceae</taxon>
        <taxon>Malassezia</taxon>
    </lineage>
</organism>
<dbReference type="EMBL" id="CP119877">
    <property type="protein sequence ID" value="WFD33615.1"/>
    <property type="molecule type" value="Genomic_DNA"/>
</dbReference>
<evidence type="ECO:0000256" key="1">
    <source>
        <dbReference type="SAM" id="SignalP"/>
    </source>
</evidence>
<dbReference type="SUPFAM" id="SSF51695">
    <property type="entry name" value="PLC-like phosphodiesterases"/>
    <property type="match status" value="1"/>
</dbReference>
<dbReference type="PANTHER" id="PTHR13593">
    <property type="match status" value="1"/>
</dbReference>
<dbReference type="Gene3D" id="3.20.20.190">
    <property type="entry name" value="Phosphatidylinositol (PI) phosphodiesterase"/>
    <property type="match status" value="1"/>
</dbReference>
<evidence type="ECO:0000313" key="3">
    <source>
        <dbReference type="Proteomes" id="UP001219933"/>
    </source>
</evidence>
<reference evidence="2" key="1">
    <citation type="submission" date="2023-03" db="EMBL/GenBank/DDBJ databases">
        <title>Mating type loci evolution in Malassezia.</title>
        <authorList>
            <person name="Coelho M.A."/>
        </authorList>
    </citation>
    <scope>NUCLEOTIDE SEQUENCE</scope>
    <source>
        <strain evidence="2">CBS 11721</strain>
    </source>
</reference>
<sequence length="353" mass="38357">MKVTLAALAALFAAGVSANPLLAKRATKCNGYSQLCNKQYSNVTYVGAHNSYAVGQTSNSAANQNVNVTTQLNDGVRLLQIQGHTYGNSGSGISLCHTSCALYNGGTLEDYMKNVTSWLDENKNDVVTIIISNPSDIDVSKWAQGIQSAGLNRYAYTSDSGSVDRDNWPTLQNMISQNKRVVIFMDRKTDISQTNFILPEFNNIWENPYDQRSLPFNCTADRYNRTPSKLMYLHNNVIDKEQSLLGQTFSVPNTDNLTNTNSYEVVYDAVNSCAKQHNYYPTFILVDYYNIGGGGPLQAAAKMNGVQYDNSTLSSSESSTGSSATAGALAMLPPHAAFATTLALCVAFILSTA</sequence>
<dbReference type="InterPro" id="IPR017946">
    <property type="entry name" value="PLC-like_Pdiesterase_TIM-brl"/>
</dbReference>
<keyword evidence="1" id="KW-0732">Signal</keyword>
<proteinExistence type="predicted"/>
<dbReference type="PANTHER" id="PTHR13593:SF140">
    <property type="entry name" value="PLC-LIKE PHOSPHODIESTERASE"/>
    <property type="match status" value="1"/>
</dbReference>
<name>A0AAF0J523_9BASI</name>